<keyword evidence="1" id="KW-0547">Nucleotide-binding</keyword>
<dbReference type="PRINTS" id="PR01590">
    <property type="entry name" value="HTHFIS"/>
</dbReference>
<dbReference type="Gene3D" id="1.10.8.60">
    <property type="match status" value="1"/>
</dbReference>
<proteinExistence type="predicted"/>
<dbReference type="PANTHER" id="PTHR32071">
    <property type="entry name" value="TRANSCRIPTIONAL REGULATORY PROTEIN"/>
    <property type="match status" value="1"/>
</dbReference>
<dbReference type="InterPro" id="IPR002197">
    <property type="entry name" value="HTH_Fis"/>
</dbReference>
<keyword evidence="7" id="KW-1185">Reference proteome</keyword>
<dbReference type="Proteomes" id="UP000182740">
    <property type="component" value="Unassembled WGS sequence"/>
</dbReference>
<dbReference type="GO" id="GO:0005524">
    <property type="term" value="F:ATP binding"/>
    <property type="evidence" value="ECO:0007669"/>
    <property type="project" value="UniProtKB-KW"/>
</dbReference>
<keyword evidence="3" id="KW-0805">Transcription regulation</keyword>
<dbReference type="STRING" id="546364.SAMN04489730_4837"/>
<evidence type="ECO:0000256" key="3">
    <source>
        <dbReference type="ARBA" id="ARBA00023015"/>
    </source>
</evidence>
<dbReference type="InterPro" id="IPR058031">
    <property type="entry name" value="AAA_lid_NorR"/>
</dbReference>
<dbReference type="InterPro" id="IPR029016">
    <property type="entry name" value="GAF-like_dom_sf"/>
</dbReference>
<dbReference type="InterPro" id="IPR002078">
    <property type="entry name" value="Sigma_54_int"/>
</dbReference>
<protein>
    <submittedName>
        <fullName evidence="6">Transcriptional regulator of acetoin/glycerol metabolism</fullName>
    </submittedName>
</protein>
<dbReference type="Pfam" id="PF25601">
    <property type="entry name" value="AAA_lid_14"/>
    <property type="match status" value="1"/>
</dbReference>
<dbReference type="GO" id="GO:0006355">
    <property type="term" value="P:regulation of DNA-templated transcription"/>
    <property type="evidence" value="ECO:0007669"/>
    <property type="project" value="InterPro"/>
</dbReference>
<evidence type="ECO:0000256" key="1">
    <source>
        <dbReference type="ARBA" id="ARBA00022741"/>
    </source>
</evidence>
<dbReference type="GO" id="GO:0043565">
    <property type="term" value="F:sequence-specific DNA binding"/>
    <property type="evidence" value="ECO:0007669"/>
    <property type="project" value="InterPro"/>
</dbReference>
<feature type="domain" description="Sigma-54 factor interaction" evidence="5">
    <location>
        <begin position="361"/>
        <end position="418"/>
    </location>
</feature>
<organism evidence="6 7">
    <name type="scientific">Amycolatopsis australiensis</name>
    <dbReference type="NCBI Taxonomy" id="546364"/>
    <lineage>
        <taxon>Bacteria</taxon>
        <taxon>Bacillati</taxon>
        <taxon>Actinomycetota</taxon>
        <taxon>Actinomycetes</taxon>
        <taxon>Pseudonocardiales</taxon>
        <taxon>Pseudonocardiaceae</taxon>
        <taxon>Amycolatopsis</taxon>
    </lineage>
</organism>
<evidence type="ECO:0000313" key="6">
    <source>
        <dbReference type="EMBL" id="SFW79803.1"/>
    </source>
</evidence>
<dbReference type="Gene3D" id="3.30.450.40">
    <property type="match status" value="1"/>
</dbReference>
<evidence type="ECO:0000259" key="5">
    <source>
        <dbReference type="PROSITE" id="PS50045"/>
    </source>
</evidence>
<dbReference type="EMBL" id="FPJG01000006">
    <property type="protein sequence ID" value="SFW79803.1"/>
    <property type="molecule type" value="Genomic_DNA"/>
</dbReference>
<dbReference type="InterPro" id="IPR027417">
    <property type="entry name" value="P-loop_NTPase"/>
</dbReference>
<dbReference type="OrthoDB" id="5496274at2"/>
<dbReference type="PANTHER" id="PTHR32071:SF57">
    <property type="entry name" value="C4-DICARBOXYLATE TRANSPORT TRANSCRIPTIONAL REGULATORY PROTEIN DCTD"/>
    <property type="match status" value="1"/>
</dbReference>
<sequence>MSVAGRPETGLARAARPVLDRVQGDLRGSPIALLLADGGARVLDIRYGDVPFGREVAALGVAPGVRLGEADVGTNAVGTPLETRESLLLRGPEHPMPAFHGFTCYGHPIIHPVTRRVAGVLDLAAPLGRDDRLAPPLVRHLVAEIEQRLRSGAPDVQRRLLAAFQAAARRRDRRVVVLGHGLVLATQPALDLLDPADHAALRACAEQGRGTERLTLASGRVVRLGCTPVEGTDGALVDITIEPARHRPGPGRGAGWPLLIVGELGGGRTTEALAAAGAGAVTLDAAEIERAGEKRWTADAVRLLGTGGPPLVVENVQLLSGPAAAMLAARLRGAPRNVVLTSTSAPAPPVAIAVRCGERRELRPLRRRRHEIPLLAQKMLGEEAPRARLTAGALSVLAAQPWPGNLAELRQVIRAVAAKRSAGDVLPADLPASHRAPAPPDSPFRQAEREVIVTAIEAAGGNKAEAARALGVSRSTLYNRMKALRIP</sequence>
<dbReference type="AlphaFoldDB" id="A0A1K1S623"/>
<name>A0A1K1S623_9PSEU</name>
<dbReference type="PROSITE" id="PS50045">
    <property type="entry name" value="SIGMA54_INTERACT_4"/>
    <property type="match status" value="1"/>
</dbReference>
<dbReference type="SUPFAM" id="SSF46689">
    <property type="entry name" value="Homeodomain-like"/>
    <property type="match status" value="1"/>
</dbReference>
<dbReference type="RefSeq" id="WP_072478394.1">
    <property type="nucleotide sequence ID" value="NZ_FPJG01000006.1"/>
</dbReference>
<dbReference type="SUPFAM" id="SSF52540">
    <property type="entry name" value="P-loop containing nucleoside triphosphate hydrolases"/>
    <property type="match status" value="1"/>
</dbReference>
<keyword evidence="4" id="KW-0804">Transcription</keyword>
<keyword evidence="2" id="KW-0067">ATP-binding</keyword>
<reference evidence="7" key="1">
    <citation type="submission" date="2016-11" db="EMBL/GenBank/DDBJ databases">
        <authorList>
            <person name="Varghese N."/>
            <person name="Submissions S."/>
        </authorList>
    </citation>
    <scope>NUCLEOTIDE SEQUENCE [LARGE SCALE GENOMIC DNA]</scope>
    <source>
        <strain evidence="7">DSM 44671</strain>
    </source>
</reference>
<evidence type="ECO:0000256" key="2">
    <source>
        <dbReference type="ARBA" id="ARBA00022840"/>
    </source>
</evidence>
<dbReference type="Gene3D" id="1.10.10.60">
    <property type="entry name" value="Homeodomain-like"/>
    <property type="match status" value="1"/>
</dbReference>
<evidence type="ECO:0000256" key="4">
    <source>
        <dbReference type="ARBA" id="ARBA00023163"/>
    </source>
</evidence>
<dbReference type="InterPro" id="IPR009057">
    <property type="entry name" value="Homeodomain-like_sf"/>
</dbReference>
<dbReference type="Pfam" id="PF02954">
    <property type="entry name" value="HTH_8"/>
    <property type="match status" value="1"/>
</dbReference>
<accession>A0A1K1S623</accession>
<gene>
    <name evidence="6" type="ORF">SAMN04489730_4837</name>
</gene>
<evidence type="ECO:0000313" key="7">
    <source>
        <dbReference type="Proteomes" id="UP000182740"/>
    </source>
</evidence>